<evidence type="ECO:0000259" key="2">
    <source>
        <dbReference type="Pfam" id="PF13239"/>
    </source>
</evidence>
<dbReference type="Pfam" id="PF13239">
    <property type="entry name" value="2TM"/>
    <property type="match status" value="1"/>
</dbReference>
<gene>
    <name evidence="3" type="ORF">SAMN04488116_0382</name>
</gene>
<proteinExistence type="predicted"/>
<reference evidence="4" key="1">
    <citation type="submission" date="2016-11" db="EMBL/GenBank/DDBJ databases">
        <authorList>
            <person name="Varghese N."/>
            <person name="Submissions S."/>
        </authorList>
    </citation>
    <scope>NUCLEOTIDE SEQUENCE [LARGE SCALE GENOMIC DNA]</scope>
    <source>
        <strain evidence="4">DSM 22638</strain>
    </source>
</reference>
<dbReference type="Proteomes" id="UP000184532">
    <property type="component" value="Unassembled WGS sequence"/>
</dbReference>
<keyword evidence="1" id="KW-0472">Membrane</keyword>
<sequence length="106" mass="12496">MESREASFFRAKKRVKQISGFYTHLAVFLVVNIIMYAVKDSTMSLIIEKSGIHEIGFENYLHWQFWTITISWAVILIIQGLKLYGRPLIAKWEQRKIQEYINGDDL</sequence>
<feature type="transmembrane region" description="Helical" evidence="1">
    <location>
        <begin position="21"/>
        <end position="38"/>
    </location>
</feature>
<evidence type="ECO:0000313" key="4">
    <source>
        <dbReference type="Proteomes" id="UP000184532"/>
    </source>
</evidence>
<evidence type="ECO:0000313" key="3">
    <source>
        <dbReference type="EMBL" id="SHG22392.1"/>
    </source>
</evidence>
<feature type="domain" description="2TM" evidence="2">
    <location>
        <begin position="10"/>
        <end position="101"/>
    </location>
</feature>
<feature type="transmembrane region" description="Helical" evidence="1">
    <location>
        <begin position="63"/>
        <end position="85"/>
    </location>
</feature>
<evidence type="ECO:0000256" key="1">
    <source>
        <dbReference type="SAM" id="Phobius"/>
    </source>
</evidence>
<keyword evidence="1" id="KW-0812">Transmembrane</keyword>
<accession>A0A1M5I2I7</accession>
<organism evidence="3 4">
    <name type="scientific">Flagellimonas flava</name>
    <dbReference type="NCBI Taxonomy" id="570519"/>
    <lineage>
        <taxon>Bacteria</taxon>
        <taxon>Pseudomonadati</taxon>
        <taxon>Bacteroidota</taxon>
        <taxon>Flavobacteriia</taxon>
        <taxon>Flavobacteriales</taxon>
        <taxon>Flavobacteriaceae</taxon>
        <taxon>Flagellimonas</taxon>
    </lineage>
</organism>
<name>A0A1M5I2I7_9FLAO</name>
<dbReference type="EMBL" id="FQWL01000001">
    <property type="protein sequence ID" value="SHG22392.1"/>
    <property type="molecule type" value="Genomic_DNA"/>
</dbReference>
<dbReference type="STRING" id="570519.SAMN04488116_0382"/>
<dbReference type="AlphaFoldDB" id="A0A1M5I2I7"/>
<protein>
    <submittedName>
        <fullName evidence="3">2TM domain-containing protein</fullName>
    </submittedName>
</protein>
<keyword evidence="4" id="KW-1185">Reference proteome</keyword>
<dbReference type="RefSeq" id="WP_073176210.1">
    <property type="nucleotide sequence ID" value="NZ_FQWL01000001.1"/>
</dbReference>
<dbReference type="OrthoDB" id="1495672at2"/>
<keyword evidence="1" id="KW-1133">Transmembrane helix</keyword>
<dbReference type="InterPro" id="IPR025698">
    <property type="entry name" value="2TM_dom"/>
</dbReference>